<organism evidence="6 7">
    <name type="scientific">Candidatus Liberibacter africanus PTSAPSY</name>
    <dbReference type="NCBI Taxonomy" id="1277257"/>
    <lineage>
        <taxon>Bacteria</taxon>
        <taxon>Pseudomonadati</taxon>
        <taxon>Pseudomonadota</taxon>
        <taxon>Alphaproteobacteria</taxon>
        <taxon>Hyphomicrobiales</taxon>
        <taxon>Rhizobiaceae</taxon>
        <taxon>Liberibacter</taxon>
    </lineage>
</organism>
<evidence type="ECO:0000256" key="1">
    <source>
        <dbReference type="ARBA" id="ARBA00008683"/>
    </source>
</evidence>
<keyword evidence="3" id="KW-0378">Hydrolase</keyword>
<dbReference type="Proteomes" id="UP000035503">
    <property type="component" value="Chromosome"/>
</dbReference>
<dbReference type="PANTHER" id="PTHR42987:SF4">
    <property type="entry name" value="PROTEASE SOHB-RELATED"/>
    <property type="match status" value="1"/>
</dbReference>
<dbReference type="SUPFAM" id="SSF52096">
    <property type="entry name" value="ClpP/crotonase"/>
    <property type="match status" value="1"/>
</dbReference>
<evidence type="ECO:0000259" key="5">
    <source>
        <dbReference type="Pfam" id="PF01343"/>
    </source>
</evidence>
<dbReference type="AlphaFoldDB" id="A0A0G3I486"/>
<dbReference type="PANTHER" id="PTHR42987">
    <property type="entry name" value="PEPTIDASE S49"/>
    <property type="match status" value="1"/>
</dbReference>
<dbReference type="Gene3D" id="6.20.330.10">
    <property type="match status" value="1"/>
</dbReference>
<dbReference type="Pfam" id="PF01343">
    <property type="entry name" value="Peptidase_S49"/>
    <property type="match status" value="1"/>
</dbReference>
<keyword evidence="6" id="KW-0472">Membrane</keyword>
<protein>
    <submittedName>
        <fullName evidence="6">Putative protease IV transmembrane protein</fullName>
    </submittedName>
</protein>
<dbReference type="GO" id="GO:0006508">
    <property type="term" value="P:proteolysis"/>
    <property type="evidence" value="ECO:0007669"/>
    <property type="project" value="UniProtKB-KW"/>
</dbReference>
<dbReference type="PATRIC" id="fig|1277257.4.peg.441"/>
<dbReference type="STRING" id="1277257.G293_02040"/>
<dbReference type="Gene3D" id="3.90.226.10">
    <property type="entry name" value="2-enoyl-CoA Hydratase, Chain A, domain 1"/>
    <property type="match status" value="1"/>
</dbReference>
<accession>A0A0G3I486</accession>
<dbReference type="CDD" id="cd07023">
    <property type="entry name" value="S49_Sppa_N_C"/>
    <property type="match status" value="1"/>
</dbReference>
<dbReference type="InterPro" id="IPR029045">
    <property type="entry name" value="ClpP/crotonase-like_dom_sf"/>
</dbReference>
<proteinExistence type="inferred from homology"/>
<dbReference type="EMBL" id="CP004021">
    <property type="protein sequence ID" value="AKK20040.1"/>
    <property type="molecule type" value="Genomic_DNA"/>
</dbReference>
<gene>
    <name evidence="6" type="ORF">G293_02040</name>
</gene>
<reference evidence="6 7" key="1">
    <citation type="journal article" date="2015" name="Genome Announc.">
        <title>Complete Genome Sequence of 'Candidatus Liberibacter africanus,' a Bacterium Associated with Citrus Huanglongbing.</title>
        <authorList>
            <person name="Lin H."/>
            <person name="Pietersen G."/>
            <person name="Han C."/>
            <person name="Read D.A."/>
            <person name="Lou B."/>
            <person name="Gupta G."/>
            <person name="Civerolo E.L."/>
        </authorList>
    </citation>
    <scope>NUCLEOTIDE SEQUENCE [LARGE SCALE GENOMIC DNA]</scope>
    <source>
        <strain evidence="6 7">PTSAPSY</strain>
    </source>
</reference>
<comment type="similarity">
    <text evidence="1">Belongs to the peptidase S49 family.</text>
</comment>
<keyword evidence="7" id="KW-1185">Reference proteome</keyword>
<dbReference type="InterPro" id="IPR047272">
    <property type="entry name" value="S49_SppA_C"/>
</dbReference>
<evidence type="ECO:0000256" key="2">
    <source>
        <dbReference type="ARBA" id="ARBA00022670"/>
    </source>
</evidence>
<dbReference type="InterPro" id="IPR004635">
    <property type="entry name" value="Pept_S49_SppA"/>
</dbReference>
<evidence type="ECO:0000256" key="4">
    <source>
        <dbReference type="ARBA" id="ARBA00022825"/>
    </source>
</evidence>
<keyword evidence="6" id="KW-0812">Transmembrane</keyword>
<evidence type="ECO:0000313" key="6">
    <source>
        <dbReference type="EMBL" id="AKK20040.1"/>
    </source>
</evidence>
<dbReference type="OrthoDB" id="9764363at2"/>
<sequence length="295" mass="33058">MNMILKKMKTRHFIFLLIALGILYTFRNSIIEDKTPHVAKITIEGLIEENNELLDRIDKIDKDDSAKALIISISSPGGNAYAGETIFKAIQKVKRHKPVISEIRGVGASAAYMIACAGNSIIASDTSIVGSIGVLVEYTNYKHLFDKLGISHNSIKSSPLKGEPSPYSAENPEATKRIQEMVNDCYYWFVKIVSESRNIPYDKALSLSDGRIWIGYKAKKLGLVDIIGGRKEIWGKLRDLGLDKNVKIIRQWDPPQKYWFSGLKNHLTSALKDAIPFYKSTNTTVLLALWNPQDS</sequence>
<evidence type="ECO:0000256" key="3">
    <source>
        <dbReference type="ARBA" id="ARBA00022801"/>
    </source>
</evidence>
<feature type="domain" description="Peptidase S49" evidence="5">
    <location>
        <begin position="93"/>
        <end position="239"/>
    </location>
</feature>
<dbReference type="GO" id="GO:0008236">
    <property type="term" value="F:serine-type peptidase activity"/>
    <property type="evidence" value="ECO:0007669"/>
    <property type="project" value="UniProtKB-KW"/>
</dbReference>
<name>A0A0G3I486_LIBAF</name>
<dbReference type="NCBIfam" id="TIGR00706">
    <property type="entry name" value="SppA_dom"/>
    <property type="match status" value="1"/>
</dbReference>
<dbReference type="InterPro" id="IPR002142">
    <property type="entry name" value="Peptidase_S49"/>
</dbReference>
<evidence type="ECO:0000313" key="7">
    <source>
        <dbReference type="Proteomes" id="UP000035503"/>
    </source>
</evidence>
<keyword evidence="2 6" id="KW-0645">Protease</keyword>
<dbReference type="KEGG" id="lau:G293_02040"/>
<keyword evidence="4" id="KW-0720">Serine protease</keyword>